<name>A0A0B5ERH8_STRA4</name>
<dbReference type="EMBL" id="CP010519">
    <property type="protein sequence ID" value="AJE84244.1"/>
    <property type="molecule type" value="Genomic_DNA"/>
</dbReference>
<evidence type="ECO:0000256" key="8">
    <source>
        <dbReference type="SAM" id="Phobius"/>
    </source>
</evidence>
<keyword evidence="6 8" id="KW-0472">Membrane</keyword>
<evidence type="ECO:0000256" key="6">
    <source>
        <dbReference type="ARBA" id="ARBA00023136"/>
    </source>
</evidence>
<keyword evidence="11" id="KW-1185">Reference proteome</keyword>
<evidence type="ECO:0000256" key="5">
    <source>
        <dbReference type="ARBA" id="ARBA00022989"/>
    </source>
</evidence>
<sequence length="115" mass="12165">MHAVPGAKAQVGGTTAQTLDTRRAAGRDLRTVIPVVLAVPPLVTMAQLGVLVGLGVLLDTFLVRTVLVPALALDLGRRFWWPGPLSRTPSRTPPLSPSVHRDHAICTTEGESSTL</sequence>
<evidence type="ECO:0000256" key="7">
    <source>
        <dbReference type="SAM" id="MobiDB-lite"/>
    </source>
</evidence>
<evidence type="ECO:0000259" key="9">
    <source>
        <dbReference type="Pfam" id="PF03176"/>
    </source>
</evidence>
<keyword evidence="5 8" id="KW-1133">Transmembrane helix</keyword>
<dbReference type="SUPFAM" id="SSF82866">
    <property type="entry name" value="Multidrug efflux transporter AcrB transmembrane domain"/>
    <property type="match status" value="1"/>
</dbReference>
<comment type="subcellular location">
    <subcellularLocation>
        <location evidence="1">Cell membrane</location>
        <topology evidence="1">Multi-pass membrane protein</topology>
    </subcellularLocation>
</comment>
<gene>
    <name evidence="10" type="ORF">SLNWT_3868</name>
</gene>
<dbReference type="Proteomes" id="UP000031523">
    <property type="component" value="Chromosome"/>
</dbReference>
<evidence type="ECO:0000256" key="2">
    <source>
        <dbReference type="ARBA" id="ARBA00010157"/>
    </source>
</evidence>
<dbReference type="PANTHER" id="PTHR33406">
    <property type="entry name" value="MEMBRANE PROTEIN MJ1562-RELATED"/>
    <property type="match status" value="1"/>
</dbReference>
<feature type="region of interest" description="Disordered" evidence="7">
    <location>
        <begin position="84"/>
        <end position="115"/>
    </location>
</feature>
<feature type="transmembrane region" description="Helical" evidence="8">
    <location>
        <begin position="32"/>
        <end position="55"/>
    </location>
</feature>
<dbReference type="AlphaFoldDB" id="A0A0B5ERH8"/>
<keyword evidence="3" id="KW-1003">Cell membrane</keyword>
<dbReference type="GO" id="GO:0005886">
    <property type="term" value="C:plasma membrane"/>
    <property type="evidence" value="ECO:0007669"/>
    <property type="project" value="UniProtKB-SubCell"/>
</dbReference>
<dbReference type="PANTHER" id="PTHR33406:SF6">
    <property type="entry name" value="MEMBRANE PROTEIN YDGH-RELATED"/>
    <property type="match status" value="1"/>
</dbReference>
<accession>A0A0B5ERH8</accession>
<comment type="similarity">
    <text evidence="2">Belongs to the resistance-nodulation-cell division (RND) (TC 2.A.6) family. MmpL subfamily.</text>
</comment>
<dbReference type="InterPro" id="IPR004869">
    <property type="entry name" value="MMPL_dom"/>
</dbReference>
<feature type="domain" description="Membrane transport protein MMPL" evidence="9">
    <location>
        <begin position="36"/>
        <end position="83"/>
    </location>
</feature>
<evidence type="ECO:0000313" key="10">
    <source>
        <dbReference type="EMBL" id="AJE84244.1"/>
    </source>
</evidence>
<protein>
    <submittedName>
        <fullName evidence="10">Antibiotic transporter</fullName>
    </submittedName>
</protein>
<dbReference type="InterPro" id="IPR050545">
    <property type="entry name" value="Mycobact_MmpL"/>
</dbReference>
<keyword evidence="4 8" id="KW-0812">Transmembrane</keyword>
<evidence type="ECO:0000256" key="3">
    <source>
        <dbReference type="ARBA" id="ARBA00022475"/>
    </source>
</evidence>
<evidence type="ECO:0000256" key="4">
    <source>
        <dbReference type="ARBA" id="ARBA00022692"/>
    </source>
</evidence>
<dbReference type="KEGG" id="sals:SLNWT_3868"/>
<evidence type="ECO:0000313" key="11">
    <source>
        <dbReference type="Proteomes" id="UP000031523"/>
    </source>
</evidence>
<evidence type="ECO:0000256" key="1">
    <source>
        <dbReference type="ARBA" id="ARBA00004651"/>
    </source>
</evidence>
<proteinExistence type="inferred from homology"/>
<reference evidence="10 11" key="1">
    <citation type="submission" date="2015-01" db="EMBL/GenBank/DDBJ databases">
        <title>Enhanced salinomycin production by adjusting the supply of polyketide extender units in Streptomyce albus DSM 41398.</title>
        <authorList>
            <person name="Lu C."/>
        </authorList>
    </citation>
    <scope>NUCLEOTIDE SEQUENCE [LARGE SCALE GENOMIC DNA]</scope>
    <source>
        <strain evidence="11">ATCC 21838 / DSM 41398 / FERM P-419 / JCM 4703 / NBRC 107858</strain>
    </source>
</reference>
<organism evidence="10 11">
    <name type="scientific">Streptomyces albus (strain ATCC 21838 / DSM 41398 / FERM P-419 / JCM 4703 / NBRC 107858)</name>
    <dbReference type="NCBI Taxonomy" id="1081613"/>
    <lineage>
        <taxon>Bacteria</taxon>
        <taxon>Bacillati</taxon>
        <taxon>Actinomycetota</taxon>
        <taxon>Actinomycetes</taxon>
        <taxon>Kitasatosporales</taxon>
        <taxon>Streptomycetaceae</taxon>
        <taxon>Streptomyces</taxon>
    </lineage>
</organism>
<dbReference type="Pfam" id="PF03176">
    <property type="entry name" value="MMPL"/>
    <property type="match status" value="1"/>
</dbReference>